<reference evidence="1 2" key="1">
    <citation type="submission" date="2018-03" db="EMBL/GenBank/DDBJ databases">
        <title>Diversity of phytobeneficial traits revealed by whole-genome analysis of worldwide-isolated phenazine-producing Pseudomonas spp.</title>
        <authorList>
            <person name="Biessy A."/>
            <person name="Novinscak A."/>
            <person name="Blom J."/>
            <person name="Leger G."/>
            <person name="Thomashow L.S."/>
            <person name="Cazorla F.M."/>
            <person name="Josic D."/>
            <person name="Filion M."/>
        </authorList>
    </citation>
    <scope>NUCLEOTIDE SEQUENCE [LARGE SCALE GENOMIC DNA]</scope>
    <source>
        <strain evidence="1 2">B25</strain>
    </source>
</reference>
<protein>
    <submittedName>
        <fullName evidence="1">Uncharacterized protein</fullName>
    </submittedName>
</protein>
<sequence length="54" mass="6088">MNDRVDLFVAVKQLFETYVYAQTLSSTAQTPFVIDPLQALHAKAHSECREIFGS</sequence>
<evidence type="ECO:0000313" key="1">
    <source>
        <dbReference type="EMBL" id="AZE51594.1"/>
    </source>
</evidence>
<evidence type="ECO:0000313" key="2">
    <source>
        <dbReference type="Proteomes" id="UP000268048"/>
    </source>
</evidence>
<accession>A0A3G7TWU1</accession>
<organism evidence="1 2">
    <name type="scientific">Pseudomonas chlororaphis</name>
    <dbReference type="NCBI Taxonomy" id="587753"/>
    <lineage>
        <taxon>Bacteria</taxon>
        <taxon>Pseudomonadati</taxon>
        <taxon>Pseudomonadota</taxon>
        <taxon>Gammaproteobacteria</taxon>
        <taxon>Pseudomonadales</taxon>
        <taxon>Pseudomonadaceae</taxon>
        <taxon>Pseudomonas</taxon>
    </lineage>
</organism>
<dbReference type="Proteomes" id="UP000268048">
    <property type="component" value="Chromosome"/>
</dbReference>
<name>A0A3G7TWU1_9PSED</name>
<dbReference type="EMBL" id="CP027753">
    <property type="protein sequence ID" value="AZE51594.1"/>
    <property type="molecule type" value="Genomic_DNA"/>
</dbReference>
<gene>
    <name evidence="1" type="ORF">C4K04_5966</name>
</gene>
<proteinExistence type="predicted"/>
<dbReference type="AlphaFoldDB" id="A0A3G7TWU1"/>